<proteinExistence type="inferred from homology"/>
<feature type="region of interest" description="Disordered" evidence="5">
    <location>
        <begin position="621"/>
        <end position="660"/>
    </location>
</feature>
<feature type="coiled-coil region" evidence="4">
    <location>
        <begin position="343"/>
        <end position="383"/>
    </location>
</feature>
<feature type="region of interest" description="Disordered" evidence="5">
    <location>
        <begin position="289"/>
        <end position="341"/>
    </location>
</feature>
<feature type="compositionally biased region" description="Basic and acidic residues" evidence="5">
    <location>
        <begin position="522"/>
        <end position="561"/>
    </location>
</feature>
<dbReference type="PANTHER" id="PTHR14152">
    <property type="entry name" value="SQUAMOUS CELL CARCINOMA ANTIGEN RECOGNISED BY CYTOTOXIC T LYMPHOCYTES"/>
    <property type="match status" value="1"/>
</dbReference>
<keyword evidence="3" id="KW-0539">Nucleus</keyword>
<keyword evidence="4" id="KW-0175">Coiled coil</keyword>
<dbReference type="GO" id="GO:0046540">
    <property type="term" value="C:U4/U6 x U5 tri-snRNP complex"/>
    <property type="evidence" value="ECO:0007669"/>
    <property type="project" value="TreeGrafter"/>
</dbReference>
<accession>A0A6J3ME73</accession>
<feature type="compositionally biased region" description="Polar residues" evidence="5">
    <location>
        <begin position="416"/>
        <end position="426"/>
    </location>
</feature>
<evidence type="ECO:0000256" key="4">
    <source>
        <dbReference type="SAM" id="Coils"/>
    </source>
</evidence>
<dbReference type="AlphaFoldDB" id="A0A6J3ME73"/>
<feature type="compositionally biased region" description="Polar residues" evidence="5">
    <location>
        <begin position="316"/>
        <end position="336"/>
    </location>
</feature>
<evidence type="ECO:0000256" key="5">
    <source>
        <dbReference type="SAM" id="MobiDB-lite"/>
    </source>
</evidence>
<evidence type="ECO:0000313" key="7">
    <source>
        <dbReference type="RefSeq" id="XP_033463347.1"/>
    </source>
</evidence>
<dbReference type="GeneID" id="54359955"/>
<dbReference type="OrthoDB" id="5583at2759"/>
<feature type="region of interest" description="Disordered" evidence="5">
    <location>
        <begin position="404"/>
        <end position="434"/>
    </location>
</feature>
<dbReference type="RefSeq" id="XP_033463347.1">
    <property type="nucleotide sequence ID" value="XM_033602155.1"/>
</dbReference>
<feature type="compositionally biased region" description="Basic and acidic residues" evidence="5">
    <location>
        <begin position="215"/>
        <end position="233"/>
    </location>
</feature>
<comment type="subcellular location">
    <subcellularLocation>
        <location evidence="1">Nucleus</location>
    </subcellularLocation>
</comment>
<feature type="compositionally biased region" description="Basic and acidic residues" evidence="5">
    <location>
        <begin position="34"/>
        <end position="94"/>
    </location>
</feature>
<feature type="region of interest" description="Disordered" evidence="5">
    <location>
        <begin position="20"/>
        <end position="106"/>
    </location>
</feature>
<feature type="region of interest" description="Disordered" evidence="5">
    <location>
        <begin position="522"/>
        <end position="562"/>
    </location>
</feature>
<name>A0A6J3ME73_9PEZI</name>
<feature type="region of interest" description="Disordered" evidence="5">
    <location>
        <begin position="494"/>
        <end position="513"/>
    </location>
</feature>
<feature type="compositionally biased region" description="Basic and acidic residues" evidence="5">
    <location>
        <begin position="501"/>
        <end position="513"/>
    </location>
</feature>
<evidence type="ECO:0008006" key="8">
    <source>
        <dbReference type="Google" id="ProtNLM"/>
    </source>
</evidence>
<feature type="compositionally biased region" description="Basic residues" evidence="5">
    <location>
        <begin position="289"/>
        <end position="301"/>
    </location>
</feature>
<dbReference type="Proteomes" id="UP000504637">
    <property type="component" value="Unplaced"/>
</dbReference>
<feature type="compositionally biased region" description="Basic and acidic residues" evidence="5">
    <location>
        <begin position="251"/>
        <end position="262"/>
    </location>
</feature>
<gene>
    <name evidence="7" type="ORF">K489DRAFT_332178</name>
</gene>
<dbReference type="PANTHER" id="PTHR14152:SF5">
    <property type="entry name" value="U4_U6.U5 TRI-SNRNP-ASSOCIATED PROTEIN 1"/>
    <property type="match status" value="1"/>
</dbReference>
<sequence>MDPETIAQFNKIRKTLGQSLLPTTVAPAGGAQFKSKDHQTGDDDRDDLSTLEKRAAAADGNWDKIEQERRQKRERDERKQAAKKARDLAARQERLSGTTLGEANVTDDMDTRSWLLKAKKRQREIEKARKIEEELAAREEQPEYTSKDLAGVKVAHEAEAFDEMTDEQILTLKDAEIGEESEDDELENADLKAKEKTEENLLLKKRRPDYDPTEQDEKRNILYKYDEEIDGKKSKQFRLDGQGSSNRAQQRRSEDQERDKSKGVKISLDMLQDDVPISDYAEAVAVKVKKAKKSKKEKKSRSRFEEQTDDIPEQSAIETNSKTTGISDHNQDQTYRNPIEFDDEDLQAKLAEQRRQILKKRKRTDAAEVARKLREEMEVEEDEVEEGGFVIDETTEFVANLNPMEAEQDEDDLRPTSKTIRSTDTNGVDEEGDVEMGQESYAAIEDAEERAQHAQREGSAPADLMTTGLDNEETMVGQGIAASLNMLRKRGVLSGESADSLAEKERQRSKFLSEKQRFLDEFDAKAKREREEDRRTGRFDNMSKKDRDAHQQRQNEQREIYAQRQLAEAFSREYKPDVKLKYTDEFGRDMNQKEAFKHLSHMFHGKGSGKQKTEKRLKKIDDEKKSMAKGVLNVGDAEGGMMNVQGREGKRQKTAGVRLQ</sequence>
<organism evidence="7">
    <name type="scientific">Dissoconium aciculare CBS 342.82</name>
    <dbReference type="NCBI Taxonomy" id="1314786"/>
    <lineage>
        <taxon>Eukaryota</taxon>
        <taxon>Fungi</taxon>
        <taxon>Dikarya</taxon>
        <taxon>Ascomycota</taxon>
        <taxon>Pezizomycotina</taxon>
        <taxon>Dothideomycetes</taxon>
        <taxon>Dothideomycetidae</taxon>
        <taxon>Mycosphaerellales</taxon>
        <taxon>Dissoconiaceae</taxon>
        <taxon>Dissoconium</taxon>
    </lineage>
</organism>
<evidence type="ECO:0000256" key="1">
    <source>
        <dbReference type="ARBA" id="ARBA00004123"/>
    </source>
</evidence>
<feature type="compositionally biased region" description="Acidic residues" evidence="5">
    <location>
        <begin position="177"/>
        <end position="188"/>
    </location>
</feature>
<evidence type="ECO:0000256" key="3">
    <source>
        <dbReference type="ARBA" id="ARBA00023242"/>
    </source>
</evidence>
<evidence type="ECO:0000256" key="2">
    <source>
        <dbReference type="ARBA" id="ARBA00006076"/>
    </source>
</evidence>
<protein>
    <recommendedName>
        <fullName evidence="8">SART-1 protein</fullName>
    </recommendedName>
</protein>
<dbReference type="GO" id="GO:0045292">
    <property type="term" value="P:mRNA cis splicing, via spliceosome"/>
    <property type="evidence" value="ECO:0007669"/>
    <property type="project" value="TreeGrafter"/>
</dbReference>
<evidence type="ECO:0000313" key="6">
    <source>
        <dbReference type="Proteomes" id="UP000504637"/>
    </source>
</evidence>
<dbReference type="GO" id="GO:0000481">
    <property type="term" value="P:maturation of 5S rRNA"/>
    <property type="evidence" value="ECO:0007669"/>
    <property type="project" value="TreeGrafter"/>
</dbReference>
<dbReference type="InterPro" id="IPR005011">
    <property type="entry name" value="SNU66/SART1"/>
</dbReference>
<feature type="region of interest" description="Disordered" evidence="5">
    <location>
        <begin position="173"/>
        <end position="268"/>
    </location>
</feature>
<reference evidence="7" key="2">
    <citation type="submission" date="2020-04" db="EMBL/GenBank/DDBJ databases">
        <authorList>
            <consortium name="NCBI Genome Project"/>
        </authorList>
    </citation>
    <scope>NUCLEOTIDE SEQUENCE</scope>
    <source>
        <strain evidence="7">CBS 342.82</strain>
    </source>
</reference>
<dbReference type="Pfam" id="PF03343">
    <property type="entry name" value="SART-1"/>
    <property type="match status" value="1"/>
</dbReference>
<comment type="similarity">
    <text evidence="2">Belongs to the SNU66/SART1 family.</text>
</comment>
<reference evidence="7" key="1">
    <citation type="submission" date="2020-01" db="EMBL/GenBank/DDBJ databases">
        <authorList>
            <consortium name="DOE Joint Genome Institute"/>
            <person name="Haridas S."/>
            <person name="Albert R."/>
            <person name="Binder M."/>
            <person name="Bloem J."/>
            <person name="Labutti K."/>
            <person name="Salamov A."/>
            <person name="Andreopoulos B."/>
            <person name="Baker S.E."/>
            <person name="Barry K."/>
            <person name="Bills G."/>
            <person name="Bluhm B.H."/>
            <person name="Cannon C."/>
            <person name="Castanera R."/>
            <person name="Culley D.E."/>
            <person name="Daum C."/>
            <person name="Ezra D."/>
            <person name="Gonzalez J.B."/>
            <person name="Henrissat B."/>
            <person name="Kuo A."/>
            <person name="Liang C."/>
            <person name="Lipzen A."/>
            <person name="Lutzoni F."/>
            <person name="Magnuson J."/>
            <person name="Mondo S."/>
            <person name="Nolan M."/>
            <person name="Ohm R."/>
            <person name="Pangilinan J."/>
            <person name="Park H.-J."/>
            <person name="Ramirez L."/>
            <person name="Alfaro M."/>
            <person name="Sun H."/>
            <person name="Tritt A."/>
            <person name="Yoshinaga Y."/>
            <person name="Zwiers L.-H."/>
            <person name="Turgeon B.G."/>
            <person name="Goodwin S.B."/>
            <person name="Spatafora J.W."/>
            <person name="Crous P.W."/>
            <person name="Grigoriev I.V."/>
        </authorList>
    </citation>
    <scope>NUCLEOTIDE SEQUENCE</scope>
    <source>
        <strain evidence="7">CBS 342.82</strain>
    </source>
</reference>
<feature type="compositionally biased region" description="Basic and acidic residues" evidence="5">
    <location>
        <begin position="189"/>
        <end position="202"/>
    </location>
</feature>
<keyword evidence="6" id="KW-1185">Reference proteome</keyword>
<reference evidence="7" key="3">
    <citation type="submission" date="2025-08" db="UniProtKB">
        <authorList>
            <consortium name="RefSeq"/>
        </authorList>
    </citation>
    <scope>IDENTIFICATION</scope>
    <source>
        <strain evidence="7">CBS 342.82</strain>
    </source>
</reference>